<keyword evidence="2" id="KW-1185">Reference proteome</keyword>
<protein>
    <submittedName>
        <fullName evidence="1">DUF2884 family protein</fullName>
    </submittedName>
</protein>
<organism evidence="1 2">
    <name type="scientific">Dyella tabacisoli</name>
    <dbReference type="NCBI Taxonomy" id="2282381"/>
    <lineage>
        <taxon>Bacteria</taxon>
        <taxon>Pseudomonadati</taxon>
        <taxon>Pseudomonadota</taxon>
        <taxon>Gammaproteobacteria</taxon>
        <taxon>Lysobacterales</taxon>
        <taxon>Rhodanobacteraceae</taxon>
        <taxon>Dyella</taxon>
    </lineage>
</organism>
<dbReference type="OrthoDB" id="5951854at2"/>
<dbReference type="EMBL" id="QQAH01000018">
    <property type="protein sequence ID" value="RDD80364.1"/>
    <property type="molecule type" value="Genomic_DNA"/>
</dbReference>
<evidence type="ECO:0000313" key="1">
    <source>
        <dbReference type="EMBL" id="RDD80364.1"/>
    </source>
</evidence>
<dbReference type="Proteomes" id="UP000253782">
    <property type="component" value="Unassembled WGS sequence"/>
</dbReference>
<comment type="caution">
    <text evidence="1">The sequence shown here is derived from an EMBL/GenBank/DDBJ whole genome shotgun (WGS) entry which is preliminary data.</text>
</comment>
<sequence>MTGPDSIKQDLASVCQASSSYDLTLGARGLLFDRPQPAPYKVELQDGTLLADGASVRLSAEQQDRVALFERELRALVPRAKAVAQNGIDLLAQAMREESTGLALSADTQAELSRRLAARAAELKQRIAASNSTRDWQGDMADRYADQLASDLLPLLAGDLGQQAISAAMSGDLQAAASLRDRATDLSTQLQPRLERRMQALRPQIQALCPAIQRLAELQQGVRMGNGQPLGLLHIGQ</sequence>
<proteinExistence type="predicted"/>
<accession>A0A369UHY7</accession>
<dbReference type="AlphaFoldDB" id="A0A369UHY7"/>
<dbReference type="InterPro" id="IPR021307">
    <property type="entry name" value="DUF2884"/>
</dbReference>
<dbReference type="RefSeq" id="WP_114846970.1">
    <property type="nucleotide sequence ID" value="NZ_JBHSPE010000012.1"/>
</dbReference>
<evidence type="ECO:0000313" key="2">
    <source>
        <dbReference type="Proteomes" id="UP000253782"/>
    </source>
</evidence>
<name>A0A369UHY7_9GAMM</name>
<reference evidence="1 2" key="1">
    <citation type="submission" date="2018-07" db="EMBL/GenBank/DDBJ databases">
        <title>Dyella tabacisoli L4-6T, whole genome shotgun sequence.</title>
        <authorList>
            <person name="Zhou X.-K."/>
            <person name="Li W.-J."/>
            <person name="Duan Y.-Q."/>
        </authorList>
    </citation>
    <scope>NUCLEOTIDE SEQUENCE [LARGE SCALE GENOMIC DNA]</scope>
    <source>
        <strain evidence="1 2">L4-6</strain>
    </source>
</reference>
<dbReference type="Pfam" id="PF11101">
    <property type="entry name" value="DUF2884"/>
    <property type="match status" value="1"/>
</dbReference>
<gene>
    <name evidence="1" type="ORF">DVJ77_17930</name>
</gene>